<dbReference type="GO" id="GO:0050897">
    <property type="term" value="F:cobalt ion binding"/>
    <property type="evidence" value="ECO:0007669"/>
    <property type="project" value="TreeGrafter"/>
</dbReference>
<dbReference type="SUPFAM" id="SSF143865">
    <property type="entry name" value="CorA soluble domain-like"/>
    <property type="match status" value="1"/>
</dbReference>
<evidence type="ECO:0000256" key="9">
    <source>
        <dbReference type="ARBA" id="ARBA00023136"/>
    </source>
</evidence>
<dbReference type="Proteomes" id="UP000325286">
    <property type="component" value="Chromosome"/>
</dbReference>
<evidence type="ECO:0000256" key="11">
    <source>
        <dbReference type="ARBA" id="ARBA00045497"/>
    </source>
</evidence>
<dbReference type="OrthoDB" id="9803416at2"/>
<organism evidence="13 14">
    <name type="scientific">Roseimaritima ulvae</name>
    <dbReference type="NCBI Taxonomy" id="980254"/>
    <lineage>
        <taxon>Bacteria</taxon>
        <taxon>Pseudomonadati</taxon>
        <taxon>Planctomycetota</taxon>
        <taxon>Planctomycetia</taxon>
        <taxon>Pirellulales</taxon>
        <taxon>Pirellulaceae</taxon>
        <taxon>Roseimaritima</taxon>
    </lineage>
</organism>
<keyword evidence="7 12" id="KW-1133">Transmembrane helix</keyword>
<keyword evidence="8" id="KW-0406">Ion transport</keyword>
<evidence type="ECO:0000256" key="8">
    <source>
        <dbReference type="ARBA" id="ARBA00023065"/>
    </source>
</evidence>
<evidence type="ECO:0000256" key="4">
    <source>
        <dbReference type="ARBA" id="ARBA00022475"/>
    </source>
</evidence>
<evidence type="ECO:0000313" key="13">
    <source>
        <dbReference type="EMBL" id="QEG42145.1"/>
    </source>
</evidence>
<keyword evidence="5 12" id="KW-0812">Transmembrane</keyword>
<comment type="catalytic activity">
    <reaction evidence="10">
        <text>Mg(2+)(in) = Mg(2+)(out)</text>
        <dbReference type="Rhea" id="RHEA:29827"/>
        <dbReference type="ChEBI" id="CHEBI:18420"/>
    </reaction>
</comment>
<evidence type="ECO:0000313" key="14">
    <source>
        <dbReference type="Proteomes" id="UP000325286"/>
    </source>
</evidence>
<dbReference type="FunFam" id="1.20.58.340:FF:000004">
    <property type="entry name" value="Magnesium transport protein CorA"/>
    <property type="match status" value="1"/>
</dbReference>
<comment type="function">
    <text evidence="11">Mediates influx of magnesium ions. Alternates between open and closed states. Activated by low cytoplasmic Mg(2+) levels. Inactive when cytoplasmic Mg(2+) levels are high.</text>
</comment>
<dbReference type="GO" id="GO:0000287">
    <property type="term" value="F:magnesium ion binding"/>
    <property type="evidence" value="ECO:0007669"/>
    <property type="project" value="TreeGrafter"/>
</dbReference>
<sequence length="158" mass="18055">MQYDQQQLTREHNIDVSAIPPLSDAKATWIDIVGLGDKTVVQQVATRFHLRDVADHTLRLVEMMESHRDNCSDLQDLYLSTVSMRTNEVMKVLTIIATIFIPLGFIAGLYGMNFSTTASPWNMPETQWYFGYPFAIAIMLLVALAMLYYFRLKGWIGD</sequence>
<dbReference type="Pfam" id="PF01544">
    <property type="entry name" value="CorA"/>
    <property type="match status" value="1"/>
</dbReference>
<protein>
    <submittedName>
        <fullName evidence="13">Magnesium transport protein CorA</fullName>
    </submittedName>
</protein>
<dbReference type="RefSeq" id="WP_068136568.1">
    <property type="nucleotide sequence ID" value="NZ_CP042914.1"/>
</dbReference>
<proteinExistence type="inferred from homology"/>
<dbReference type="PANTHER" id="PTHR46494">
    <property type="entry name" value="CORA FAMILY METAL ION TRANSPORTER (EUROFUNG)"/>
    <property type="match status" value="1"/>
</dbReference>
<evidence type="ECO:0000256" key="7">
    <source>
        <dbReference type="ARBA" id="ARBA00022989"/>
    </source>
</evidence>
<dbReference type="InterPro" id="IPR045863">
    <property type="entry name" value="CorA_TM1_TM2"/>
</dbReference>
<keyword evidence="14" id="KW-1185">Reference proteome</keyword>
<comment type="subcellular location">
    <subcellularLocation>
        <location evidence="1">Cell membrane</location>
        <topology evidence="1">Multi-pass membrane protein</topology>
    </subcellularLocation>
</comment>
<evidence type="ECO:0000256" key="3">
    <source>
        <dbReference type="ARBA" id="ARBA00022448"/>
    </source>
</evidence>
<dbReference type="Gene3D" id="1.20.58.340">
    <property type="entry name" value="Magnesium transport protein CorA, transmembrane region"/>
    <property type="match status" value="2"/>
</dbReference>
<dbReference type="SUPFAM" id="SSF144083">
    <property type="entry name" value="Magnesium transport protein CorA, transmembrane region"/>
    <property type="match status" value="1"/>
</dbReference>
<dbReference type="GO" id="GO:0015087">
    <property type="term" value="F:cobalt ion transmembrane transporter activity"/>
    <property type="evidence" value="ECO:0007669"/>
    <property type="project" value="TreeGrafter"/>
</dbReference>
<dbReference type="InterPro" id="IPR002523">
    <property type="entry name" value="MgTranspt_CorA/ZnTranspt_ZntB"/>
</dbReference>
<dbReference type="GO" id="GO:0005886">
    <property type="term" value="C:plasma membrane"/>
    <property type="evidence" value="ECO:0007669"/>
    <property type="project" value="UniProtKB-SubCell"/>
</dbReference>
<evidence type="ECO:0000256" key="1">
    <source>
        <dbReference type="ARBA" id="ARBA00004651"/>
    </source>
</evidence>
<accession>A0A5B9QXP4</accession>
<dbReference type="PANTHER" id="PTHR46494:SF1">
    <property type="entry name" value="CORA FAMILY METAL ION TRANSPORTER (EUROFUNG)"/>
    <property type="match status" value="1"/>
</dbReference>
<dbReference type="GO" id="GO:0015095">
    <property type="term" value="F:magnesium ion transmembrane transporter activity"/>
    <property type="evidence" value="ECO:0007669"/>
    <property type="project" value="TreeGrafter"/>
</dbReference>
<evidence type="ECO:0000256" key="6">
    <source>
        <dbReference type="ARBA" id="ARBA00022842"/>
    </source>
</evidence>
<name>A0A5B9QXP4_9BACT</name>
<evidence type="ECO:0000256" key="12">
    <source>
        <dbReference type="SAM" id="Phobius"/>
    </source>
</evidence>
<evidence type="ECO:0000256" key="10">
    <source>
        <dbReference type="ARBA" id="ARBA00034269"/>
    </source>
</evidence>
<keyword evidence="3" id="KW-0813">Transport</keyword>
<dbReference type="EMBL" id="CP042914">
    <property type="protein sequence ID" value="QEG42145.1"/>
    <property type="molecule type" value="Genomic_DNA"/>
</dbReference>
<evidence type="ECO:0000256" key="5">
    <source>
        <dbReference type="ARBA" id="ARBA00022692"/>
    </source>
</evidence>
<feature type="transmembrane region" description="Helical" evidence="12">
    <location>
        <begin position="92"/>
        <end position="110"/>
    </location>
</feature>
<evidence type="ECO:0000256" key="2">
    <source>
        <dbReference type="ARBA" id="ARBA00009765"/>
    </source>
</evidence>
<keyword evidence="4" id="KW-1003">Cell membrane</keyword>
<gene>
    <name evidence="13" type="primary">corA</name>
    <name evidence="13" type="ORF">UC8_41790</name>
</gene>
<dbReference type="InterPro" id="IPR045861">
    <property type="entry name" value="CorA_cytoplasmic_dom"/>
</dbReference>
<dbReference type="KEGG" id="rul:UC8_41790"/>
<keyword evidence="9 12" id="KW-0472">Membrane</keyword>
<dbReference type="AlphaFoldDB" id="A0A5B9QXP4"/>
<comment type="similarity">
    <text evidence="2">Belongs to the CorA metal ion transporter (MIT) (TC 1.A.35) family.</text>
</comment>
<keyword evidence="6" id="KW-0460">Magnesium</keyword>
<reference evidence="13 14" key="1">
    <citation type="submission" date="2019-08" db="EMBL/GenBank/DDBJ databases">
        <title>Deep-cultivation of Planctomycetes and their phenomic and genomic characterization uncovers novel biology.</title>
        <authorList>
            <person name="Wiegand S."/>
            <person name="Jogler M."/>
            <person name="Boedeker C."/>
            <person name="Pinto D."/>
            <person name="Vollmers J."/>
            <person name="Rivas-Marin E."/>
            <person name="Kohn T."/>
            <person name="Peeters S.H."/>
            <person name="Heuer A."/>
            <person name="Rast P."/>
            <person name="Oberbeckmann S."/>
            <person name="Bunk B."/>
            <person name="Jeske O."/>
            <person name="Meyerdierks A."/>
            <person name="Storesund J.E."/>
            <person name="Kallscheuer N."/>
            <person name="Luecker S."/>
            <person name="Lage O.M."/>
            <person name="Pohl T."/>
            <person name="Merkel B.J."/>
            <person name="Hornburger P."/>
            <person name="Mueller R.-W."/>
            <person name="Bruemmer F."/>
            <person name="Labrenz M."/>
            <person name="Spormann A.M."/>
            <person name="Op den Camp H."/>
            <person name="Overmann J."/>
            <person name="Amann R."/>
            <person name="Jetten M.S.M."/>
            <person name="Mascher T."/>
            <person name="Medema M.H."/>
            <person name="Devos D.P."/>
            <person name="Kaster A.-K."/>
            <person name="Ovreas L."/>
            <person name="Rohde M."/>
            <person name="Galperin M.Y."/>
            <person name="Jogler C."/>
        </authorList>
    </citation>
    <scope>NUCLEOTIDE SEQUENCE [LARGE SCALE GENOMIC DNA]</scope>
    <source>
        <strain evidence="13 14">UC8</strain>
    </source>
</reference>
<feature type="transmembrane region" description="Helical" evidence="12">
    <location>
        <begin position="130"/>
        <end position="150"/>
    </location>
</feature>